<protein>
    <submittedName>
        <fullName evidence="2">8860_t:CDS:1</fullName>
    </submittedName>
</protein>
<dbReference type="Proteomes" id="UP000789342">
    <property type="component" value="Unassembled WGS sequence"/>
</dbReference>
<evidence type="ECO:0000256" key="1">
    <source>
        <dbReference type="SAM" id="MobiDB-lite"/>
    </source>
</evidence>
<sequence>MSSVPTAATLTTNSVKSQNEVEQTSTLQDQIQQVPTVQPNEGTSQTNKKNFVTGTDEVIDRNSETHEVNPQERVELPNNINEAVESHRNTKERFYKPYPAEEIAKVAEERNSRKLQKQQNAESPVSETVEAVADTSTNTQTPPPSETKTTVIDAIPSDQHQKLLTEKNIEEVDEKAEPSNMTSSDSPNNEQIISNEITKQPPNPITNSKFIHDNLPLDSADEVTPIASPTEKVLDTPLNSVDGNGNTRNHNNLSNGPIQTDDSYSSEPFDYQPQFPLPGSSSRTQQKLLLQRQHYFTDDENYVIHPRNQLRLTKVIDRINREHAAILIYRDPMIESLQRAFTRYAQDHPEVLDDDFGAGYEDSKEWGMIPDQKRNLDQIVANANSIVETLTAESKIIHINSK</sequence>
<dbReference type="AlphaFoldDB" id="A0A9N9AH40"/>
<feature type="compositionally biased region" description="Polar residues" evidence="1">
    <location>
        <begin position="179"/>
        <end position="189"/>
    </location>
</feature>
<accession>A0A9N9AH40</accession>
<feature type="compositionally biased region" description="Polar residues" evidence="1">
    <location>
        <begin position="134"/>
        <end position="150"/>
    </location>
</feature>
<feature type="region of interest" description="Disordered" evidence="1">
    <location>
        <begin position="61"/>
        <end position="80"/>
    </location>
</feature>
<feature type="region of interest" description="Disordered" evidence="1">
    <location>
        <begin position="228"/>
        <end position="269"/>
    </location>
</feature>
<organism evidence="2 3">
    <name type="scientific">Acaulospora morrowiae</name>
    <dbReference type="NCBI Taxonomy" id="94023"/>
    <lineage>
        <taxon>Eukaryota</taxon>
        <taxon>Fungi</taxon>
        <taxon>Fungi incertae sedis</taxon>
        <taxon>Mucoromycota</taxon>
        <taxon>Glomeromycotina</taxon>
        <taxon>Glomeromycetes</taxon>
        <taxon>Diversisporales</taxon>
        <taxon>Acaulosporaceae</taxon>
        <taxon>Acaulospora</taxon>
    </lineage>
</organism>
<dbReference type="EMBL" id="CAJVPV010002530">
    <property type="protein sequence ID" value="CAG8528833.1"/>
    <property type="molecule type" value="Genomic_DNA"/>
</dbReference>
<proteinExistence type="predicted"/>
<feature type="compositionally biased region" description="Polar residues" evidence="1">
    <location>
        <begin position="237"/>
        <end position="266"/>
    </location>
</feature>
<feature type="region of interest" description="Disordered" evidence="1">
    <location>
        <begin position="1"/>
        <end position="54"/>
    </location>
</feature>
<feature type="compositionally biased region" description="Basic and acidic residues" evidence="1">
    <location>
        <begin position="61"/>
        <end position="75"/>
    </location>
</feature>
<evidence type="ECO:0000313" key="3">
    <source>
        <dbReference type="Proteomes" id="UP000789342"/>
    </source>
</evidence>
<feature type="region of interest" description="Disordered" evidence="1">
    <location>
        <begin position="109"/>
        <end position="189"/>
    </location>
</feature>
<evidence type="ECO:0000313" key="2">
    <source>
        <dbReference type="EMBL" id="CAG8528833.1"/>
    </source>
</evidence>
<reference evidence="2" key="1">
    <citation type="submission" date="2021-06" db="EMBL/GenBank/DDBJ databases">
        <authorList>
            <person name="Kallberg Y."/>
            <person name="Tangrot J."/>
            <person name="Rosling A."/>
        </authorList>
    </citation>
    <scope>NUCLEOTIDE SEQUENCE</scope>
    <source>
        <strain evidence="2">CL551</strain>
    </source>
</reference>
<feature type="compositionally biased region" description="Polar residues" evidence="1">
    <location>
        <begin position="117"/>
        <end position="126"/>
    </location>
</feature>
<gene>
    <name evidence="2" type="ORF">AMORRO_LOCUS4571</name>
</gene>
<feature type="compositionally biased region" description="Basic and acidic residues" evidence="1">
    <location>
        <begin position="159"/>
        <end position="170"/>
    </location>
</feature>
<dbReference type="OrthoDB" id="5430106at2759"/>
<keyword evidence="3" id="KW-1185">Reference proteome</keyword>
<name>A0A9N9AH40_9GLOM</name>
<comment type="caution">
    <text evidence="2">The sequence shown here is derived from an EMBL/GenBank/DDBJ whole genome shotgun (WGS) entry which is preliminary data.</text>
</comment>
<feature type="compositionally biased region" description="Polar residues" evidence="1">
    <location>
        <begin position="1"/>
        <end position="53"/>
    </location>
</feature>